<feature type="transmembrane region" description="Helical" evidence="5">
    <location>
        <begin position="407"/>
        <end position="424"/>
    </location>
</feature>
<evidence type="ECO:0000256" key="2">
    <source>
        <dbReference type="ARBA" id="ARBA00022692"/>
    </source>
</evidence>
<evidence type="ECO:0000256" key="1">
    <source>
        <dbReference type="ARBA" id="ARBA00004141"/>
    </source>
</evidence>
<feature type="transmembrane region" description="Helical" evidence="5">
    <location>
        <begin position="271"/>
        <end position="302"/>
    </location>
</feature>
<evidence type="ECO:0008006" key="8">
    <source>
        <dbReference type="Google" id="ProtNLM"/>
    </source>
</evidence>
<accession>A0A1A8XLL3</accession>
<evidence type="ECO:0000256" key="3">
    <source>
        <dbReference type="ARBA" id="ARBA00022989"/>
    </source>
</evidence>
<proteinExistence type="predicted"/>
<feature type="transmembrane region" description="Helical" evidence="5">
    <location>
        <begin position="40"/>
        <end position="61"/>
    </location>
</feature>
<dbReference type="STRING" id="1860102.ACCAA_200067"/>
<dbReference type="Proteomes" id="UP000199169">
    <property type="component" value="Unassembled WGS sequence"/>
</dbReference>
<feature type="transmembrane region" description="Helical" evidence="5">
    <location>
        <begin position="228"/>
        <end position="251"/>
    </location>
</feature>
<dbReference type="PANTHER" id="PTHR11785">
    <property type="entry name" value="AMINO ACID TRANSPORTER"/>
    <property type="match status" value="1"/>
</dbReference>
<sequence length="430" mass="45283">MRKHLSVFSATFLIVASMLGTGILTTTGIIVSLVKTPGAVLGVWIAGGILAWIGAWCYGELARIMPRNGGEATILRELFSPALGEIAGWTSFVVAFAAGNAATSLALSDYLAEALPGLGLRPHVVACAALLLVTGLHGLLGPLGLRIQTLLAAAKFTLLTGLTLCGIILAAPTAMIQPTGVEPVRQVAEFGAPWGLAMMLVMFAYSGWNAAIYVAGEIHDPVRNVRRAMMIGTTIVMLLYVAINAVLLAQLPAQELEGVVPVIALLVKHLFGVQAAALFSGLVAFALLSSLGVSAFLGPRVLATMLDWFAKGRSGESASPAPNVRLVWLQAGLSIFMVLSGSFVQILTVMGFLLGLFPILCVLGLYRRTCGLEGRPLMLARYVFAPLFVAVSTVVLALGALQSPHEVAIALTLIGIFFLARVGIRRFAWI</sequence>
<evidence type="ECO:0000313" key="7">
    <source>
        <dbReference type="Proteomes" id="UP000199169"/>
    </source>
</evidence>
<dbReference type="GO" id="GO:0016020">
    <property type="term" value="C:membrane"/>
    <property type="evidence" value="ECO:0007669"/>
    <property type="project" value="UniProtKB-SubCell"/>
</dbReference>
<gene>
    <name evidence="6" type="ORF">ACCAA_200067</name>
</gene>
<keyword evidence="2 5" id="KW-0812">Transmembrane</keyword>
<dbReference type="PIRSF" id="PIRSF006060">
    <property type="entry name" value="AA_transporter"/>
    <property type="match status" value="1"/>
</dbReference>
<protein>
    <recommendedName>
        <fullName evidence="8">Amino acid permease-associated region</fullName>
    </recommendedName>
</protein>
<feature type="transmembrane region" description="Helical" evidence="5">
    <location>
        <begin position="123"/>
        <end position="144"/>
    </location>
</feature>
<feature type="transmembrane region" description="Helical" evidence="5">
    <location>
        <begin position="82"/>
        <end position="103"/>
    </location>
</feature>
<dbReference type="PANTHER" id="PTHR11785:SF512">
    <property type="entry name" value="SOBREMESA, ISOFORM B"/>
    <property type="match status" value="1"/>
</dbReference>
<keyword evidence="3 5" id="KW-1133">Transmembrane helix</keyword>
<feature type="transmembrane region" description="Helical" evidence="5">
    <location>
        <begin position="378"/>
        <end position="401"/>
    </location>
</feature>
<dbReference type="Gene3D" id="1.20.1740.10">
    <property type="entry name" value="Amino acid/polyamine transporter I"/>
    <property type="match status" value="1"/>
</dbReference>
<feature type="transmembrane region" description="Helical" evidence="5">
    <location>
        <begin position="12"/>
        <end position="34"/>
    </location>
</feature>
<comment type="subcellular location">
    <subcellularLocation>
        <location evidence="1">Membrane</location>
        <topology evidence="1">Multi-pass membrane protein</topology>
    </subcellularLocation>
</comment>
<dbReference type="Pfam" id="PF13520">
    <property type="entry name" value="AA_permease_2"/>
    <property type="match status" value="1"/>
</dbReference>
<dbReference type="EMBL" id="FLQX01000095">
    <property type="protein sequence ID" value="SBT05302.1"/>
    <property type="molecule type" value="Genomic_DNA"/>
</dbReference>
<name>A0A1A8XLL3_9PROT</name>
<keyword evidence="4 5" id="KW-0472">Membrane</keyword>
<feature type="transmembrane region" description="Helical" evidence="5">
    <location>
        <begin position="196"/>
        <end position="216"/>
    </location>
</feature>
<feature type="transmembrane region" description="Helical" evidence="5">
    <location>
        <begin position="156"/>
        <end position="176"/>
    </location>
</feature>
<feature type="transmembrane region" description="Helical" evidence="5">
    <location>
        <begin position="323"/>
        <end position="340"/>
    </location>
</feature>
<evidence type="ECO:0000313" key="6">
    <source>
        <dbReference type="EMBL" id="SBT05302.1"/>
    </source>
</evidence>
<dbReference type="GO" id="GO:0015179">
    <property type="term" value="F:L-amino acid transmembrane transporter activity"/>
    <property type="evidence" value="ECO:0007669"/>
    <property type="project" value="TreeGrafter"/>
</dbReference>
<keyword evidence="7" id="KW-1185">Reference proteome</keyword>
<feature type="transmembrane region" description="Helical" evidence="5">
    <location>
        <begin position="346"/>
        <end position="366"/>
    </location>
</feature>
<dbReference type="InterPro" id="IPR050598">
    <property type="entry name" value="AminoAcid_Transporter"/>
</dbReference>
<evidence type="ECO:0000256" key="5">
    <source>
        <dbReference type="SAM" id="Phobius"/>
    </source>
</evidence>
<dbReference type="RefSeq" id="WP_186406469.1">
    <property type="nucleotide sequence ID" value="NZ_FLQX01000095.1"/>
</dbReference>
<evidence type="ECO:0000256" key="4">
    <source>
        <dbReference type="ARBA" id="ARBA00023136"/>
    </source>
</evidence>
<reference evidence="6 7" key="1">
    <citation type="submission" date="2016-06" db="EMBL/GenBank/DDBJ databases">
        <authorList>
            <person name="Kjaerup R.B."/>
            <person name="Dalgaard T.S."/>
            <person name="Juul-Madsen H.R."/>
        </authorList>
    </citation>
    <scope>NUCLEOTIDE SEQUENCE [LARGE SCALE GENOMIC DNA]</scope>
    <source>
        <strain evidence="6">3</strain>
    </source>
</reference>
<dbReference type="InterPro" id="IPR002293">
    <property type="entry name" value="AA/rel_permease1"/>
</dbReference>
<dbReference type="AlphaFoldDB" id="A0A1A8XLL3"/>
<organism evidence="6 7">
    <name type="scientific">Candidatus Accumulibacter aalborgensis</name>
    <dbReference type="NCBI Taxonomy" id="1860102"/>
    <lineage>
        <taxon>Bacteria</taxon>
        <taxon>Pseudomonadati</taxon>
        <taxon>Pseudomonadota</taxon>
        <taxon>Betaproteobacteria</taxon>
        <taxon>Candidatus Accumulibacter</taxon>
    </lineage>
</organism>